<dbReference type="SUPFAM" id="SSF48452">
    <property type="entry name" value="TPR-like"/>
    <property type="match status" value="1"/>
</dbReference>
<proteinExistence type="predicted"/>
<dbReference type="AlphaFoldDB" id="A0A1F5YXF5"/>
<dbReference type="InterPro" id="IPR011990">
    <property type="entry name" value="TPR-like_helical_dom_sf"/>
</dbReference>
<dbReference type="Proteomes" id="UP000179129">
    <property type="component" value="Unassembled WGS sequence"/>
</dbReference>
<protein>
    <submittedName>
        <fullName evidence="2">Uncharacterized protein</fullName>
    </submittedName>
</protein>
<dbReference type="PROSITE" id="PS50005">
    <property type="entry name" value="TPR"/>
    <property type="match status" value="1"/>
</dbReference>
<organism evidence="2 3">
    <name type="scientific">Candidatus Glassbacteria bacterium RIFCSPLOWO2_12_FULL_58_11</name>
    <dbReference type="NCBI Taxonomy" id="1817867"/>
    <lineage>
        <taxon>Bacteria</taxon>
        <taxon>Candidatus Glassiibacteriota</taxon>
    </lineage>
</organism>
<dbReference type="InterPro" id="IPR019734">
    <property type="entry name" value="TPR_rpt"/>
</dbReference>
<evidence type="ECO:0000313" key="2">
    <source>
        <dbReference type="EMBL" id="OGG04754.1"/>
    </source>
</evidence>
<keyword evidence="1" id="KW-0802">TPR repeat</keyword>
<name>A0A1F5YXF5_9BACT</name>
<accession>A0A1F5YXF5</accession>
<comment type="caution">
    <text evidence="2">The sequence shown here is derived from an EMBL/GenBank/DDBJ whole genome shotgun (WGS) entry which is preliminary data.</text>
</comment>
<dbReference type="SMART" id="SM00028">
    <property type="entry name" value="TPR"/>
    <property type="match status" value="3"/>
</dbReference>
<sequence>MAQAPVPADSAAALFRLSNARLAEGDSSGALELLDLALDLDGNHWPALLARGNLRFVSGKPEQALADYTRALAAPEAEIRSVAYYGCGLVHLHDKNLRPVVEQFRLALENSPDNPGALYALAALGLQHENILGSKSTAKYLARLVCLNPLYRDAYRTWRDQIQNKTASQIRDVDACLERFLAEHPDSTAWKVDLCRDIFISGKPALALAKLDSLCSSKPDYLSPEVPLLRGRCYLALKDTARFQDSYFEALETAGRTGDFRRLFREAEPLISNNGYSHWESLRDDRSRKFFLKSLWSQLDLDPLGKINLRLAEHYNRLDKFEQKFRLQLPGTAYPEYPANVIERENLDYIRRGPKNEQKWLEGQEYIRPGLRNGEEWTEKGSRKTLSIPLRYWYFGESPSFINSDIMIRTDQRYADGSFPLDELMQTLQLQYFDLESIHQSPDFNIARFYSPEGGAAEMEFYQGGVLRGEEKPVAEIALFDPNWNLLERHASAVYDIHNPEGRSWLAVHQVKMKPGRYWFVARMSLRDGQKWIDRGLLQPSARQKGKLEISSIVLSSLPEEPDVAYLRNGEPLLPRPSSRFGRHEIIKVYLEICGLQSDSTGQRSYTESVDVTRIEEEENETHTFDWGLVRMKNPSEESATTSIKLNFTRYAEPGGGPVAEVFTLDPSKLSTGNYRLNIRIEDNTGRLTEEKKTFFNLTGR</sequence>
<feature type="repeat" description="TPR" evidence="1">
    <location>
        <begin position="81"/>
        <end position="114"/>
    </location>
</feature>
<gene>
    <name evidence="2" type="ORF">A3F83_03470</name>
</gene>
<reference evidence="2 3" key="1">
    <citation type="journal article" date="2016" name="Nat. Commun.">
        <title>Thousands of microbial genomes shed light on interconnected biogeochemical processes in an aquifer system.</title>
        <authorList>
            <person name="Anantharaman K."/>
            <person name="Brown C.T."/>
            <person name="Hug L.A."/>
            <person name="Sharon I."/>
            <person name="Castelle C.J."/>
            <person name="Probst A.J."/>
            <person name="Thomas B.C."/>
            <person name="Singh A."/>
            <person name="Wilkins M.J."/>
            <person name="Karaoz U."/>
            <person name="Brodie E.L."/>
            <person name="Williams K.H."/>
            <person name="Hubbard S.S."/>
            <person name="Banfield J.F."/>
        </authorList>
    </citation>
    <scope>NUCLEOTIDE SEQUENCE [LARGE SCALE GENOMIC DNA]</scope>
</reference>
<evidence type="ECO:0000256" key="1">
    <source>
        <dbReference type="PROSITE-ProRule" id="PRU00339"/>
    </source>
</evidence>
<dbReference type="STRING" id="1817867.A3F83_03470"/>
<dbReference type="EMBL" id="MFIX01000092">
    <property type="protein sequence ID" value="OGG04754.1"/>
    <property type="molecule type" value="Genomic_DNA"/>
</dbReference>
<dbReference type="Gene3D" id="1.25.40.10">
    <property type="entry name" value="Tetratricopeptide repeat domain"/>
    <property type="match status" value="1"/>
</dbReference>
<evidence type="ECO:0000313" key="3">
    <source>
        <dbReference type="Proteomes" id="UP000179129"/>
    </source>
</evidence>